<evidence type="ECO:0000256" key="1">
    <source>
        <dbReference type="ARBA" id="ARBA00004167"/>
    </source>
</evidence>
<name>A0A7J6NTA0_PEROL</name>
<comment type="subcellular location">
    <subcellularLocation>
        <location evidence="1">Membrane</location>
        <topology evidence="1">Single-pass membrane protein</topology>
    </subcellularLocation>
</comment>
<accession>A0A7J6NTA0</accession>
<evidence type="ECO:0000256" key="4">
    <source>
        <dbReference type="ARBA" id="ARBA00022989"/>
    </source>
</evidence>
<evidence type="ECO:0000256" key="6">
    <source>
        <dbReference type="SAM" id="MobiDB-lite"/>
    </source>
</evidence>
<sequence>MYGLSNTVVMAVTWLLLLLMVCGADAAEEAAAGGGSSPVNDKSGELDGGILVYNDLAHRDVLCRYIQIPADARRIRATAAVIGLTGNPNLFAGFDEQKLRDRIYKEAAPTNQGGYHMIHDTYFVPKSSDGRFYLCVTTFATQGTDFVLTGVVSNAAEFGVEPVMPLLMEYPTVQSVEAFGRHREYRVVLPNAPETSDGAVPPVTITVAQIVGETDLMVHACGSEQSLAVSAVDGPDTVTITNEQLTGAGLGPGSELCVVVKTNKLFASASTFWLVVSQSPQGPFVMQSLPMYAVIPGKGSQRVRKFRTYFNKGTDLTITANPVSANAVKEAASRPGEVQSGSLPHIVADTTPTGQTWKDHGDGHIAIDKSSLDGHAGQGEIVYVSVTPPNDWHENSEMPFELTVTTSSTVRDLQDGKPTTVTISDSRKFRDFRYWVPKHARVVLSIIGDSSKDGSGLAIFADTTRYSHDPRGYTFNTMEGSNEIFLTNMKYYAQSHPGKVQYVNCDMGYIYLTVKSCAVANGKCVEDASVPSTFTLTVSSDTGSTHVQDGVPIHEKVHMAKKFVYTNPMLDKKVEKKEEEESVGEDNSKDDGSDSSSIHFNDLLVKASVNSGRGSLMLSNDENFATSTQAVFCGYDDAGDTKADGGNICTFVVKKDDPIRSSKYIYAKVIPDLTDGTGTALLDFDFLMADVGGEIVMKNHQPVNDAMSAGGSRKYKIFIPASTSSSSNTPSPVSAMFDVSKTTGTVEFDICDAAENCKTIKGDGSAQLEENTSKGNVAGKWIHVRAKCEDKCSYRVTGAFFLKSNSLRLNYRPMTVPLDGGSFKDWMVGYKDTDHWLLHTEVRGQEADAVKTCIKDQCCTAGACTLYGFGKEIAKLENLKSDAITYVQLWATKLSFPAMDEWLDVTKRGSNIYRLNTNSLVSFDAEKSSTFSTGAKVSVSDSLFGDYQPLSGENLIDCTSNKMKFVKVEGASRVRVHAPLNLQVGEWAYNPHWVMWGGSSLKQNVHVESCNLEPADVLVNGTAVDMSSAHNYAANDANSLLLTAGDATVAYRVGLFNQVPIPLTVHSSRQSLEFIAPPNAQNSLYRVICSSKYSSASSCALELSESTLHSAWTGCKGDRRCSIAVPSECLAEGSRLSVEARKGPIYGLFHPATMTGAGVADSGAAAEGKDGLGVVEELPTGKRWSWTSLFLLSVLAYMVVRCIYNMHVYGASGLEAIPHIDTMRRAMFNLQHLRWSRKYPFGHSDSSSHMMELGTEMDYHDIESNRDHGSTNTGGYRRHDVGQQLTSRPNSTYAPLRYEESL</sequence>
<keyword evidence="4" id="KW-1133">Transmembrane helix</keyword>
<evidence type="ECO:0000256" key="2">
    <source>
        <dbReference type="ARBA" id="ARBA00022692"/>
    </source>
</evidence>
<dbReference type="Proteomes" id="UP000541610">
    <property type="component" value="Unassembled WGS sequence"/>
</dbReference>
<feature type="region of interest" description="Disordered" evidence="6">
    <location>
        <begin position="1262"/>
        <end position="1302"/>
    </location>
</feature>
<evidence type="ECO:0000256" key="3">
    <source>
        <dbReference type="ARBA" id="ARBA00022729"/>
    </source>
</evidence>
<evidence type="ECO:0000256" key="5">
    <source>
        <dbReference type="ARBA" id="ARBA00023136"/>
    </source>
</evidence>
<evidence type="ECO:0008006" key="10">
    <source>
        <dbReference type="Google" id="ProtNLM"/>
    </source>
</evidence>
<protein>
    <recommendedName>
        <fullName evidence="10">Protein arginine methyltransferase 10</fullName>
    </recommendedName>
</protein>
<keyword evidence="3 7" id="KW-0732">Signal</keyword>
<organism evidence="8 9">
    <name type="scientific">Perkinsus olseni</name>
    <name type="common">Perkinsus atlanticus</name>
    <dbReference type="NCBI Taxonomy" id="32597"/>
    <lineage>
        <taxon>Eukaryota</taxon>
        <taxon>Sar</taxon>
        <taxon>Alveolata</taxon>
        <taxon>Perkinsozoa</taxon>
        <taxon>Perkinsea</taxon>
        <taxon>Perkinsida</taxon>
        <taxon>Perkinsidae</taxon>
        <taxon>Perkinsus</taxon>
    </lineage>
</organism>
<dbReference type="GO" id="GO:0016020">
    <property type="term" value="C:membrane"/>
    <property type="evidence" value="ECO:0007669"/>
    <property type="project" value="UniProtKB-SubCell"/>
</dbReference>
<evidence type="ECO:0000313" key="8">
    <source>
        <dbReference type="EMBL" id="KAF4686271.1"/>
    </source>
</evidence>
<evidence type="ECO:0000313" key="9">
    <source>
        <dbReference type="Proteomes" id="UP000541610"/>
    </source>
</evidence>
<proteinExistence type="predicted"/>
<gene>
    <name evidence="8" type="ORF">FOZ60_005465</name>
</gene>
<dbReference type="Pfam" id="PF09451">
    <property type="entry name" value="ATG27"/>
    <property type="match status" value="1"/>
</dbReference>
<feature type="chain" id="PRO_5029803139" description="Protein arginine methyltransferase 10" evidence="7">
    <location>
        <begin position="27"/>
        <end position="1302"/>
    </location>
</feature>
<dbReference type="EMBL" id="JABANP010000228">
    <property type="protein sequence ID" value="KAF4686271.1"/>
    <property type="molecule type" value="Genomic_DNA"/>
</dbReference>
<keyword evidence="2" id="KW-0812">Transmembrane</keyword>
<keyword evidence="5" id="KW-0472">Membrane</keyword>
<reference evidence="8 9" key="1">
    <citation type="submission" date="2020-04" db="EMBL/GenBank/DDBJ databases">
        <title>Perkinsus olseni comparative genomics.</title>
        <authorList>
            <person name="Bogema D.R."/>
        </authorList>
    </citation>
    <scope>NUCLEOTIDE SEQUENCE [LARGE SCALE GENOMIC DNA]</scope>
    <source>
        <strain evidence="8">00978-12</strain>
    </source>
</reference>
<dbReference type="OrthoDB" id="29460at2759"/>
<feature type="signal peptide" evidence="7">
    <location>
        <begin position="1"/>
        <end position="26"/>
    </location>
</feature>
<feature type="region of interest" description="Disordered" evidence="6">
    <location>
        <begin position="574"/>
        <end position="596"/>
    </location>
</feature>
<feature type="compositionally biased region" description="Polar residues" evidence="6">
    <location>
        <begin position="1283"/>
        <end position="1293"/>
    </location>
</feature>
<evidence type="ECO:0000256" key="7">
    <source>
        <dbReference type="SAM" id="SignalP"/>
    </source>
</evidence>
<dbReference type="InterPro" id="IPR018939">
    <property type="entry name" value="Autophagy-rel_prot_27"/>
</dbReference>
<comment type="caution">
    <text evidence="8">The sequence shown here is derived from an EMBL/GenBank/DDBJ whole genome shotgun (WGS) entry which is preliminary data.</text>
</comment>